<reference evidence="4" key="1">
    <citation type="submission" date="2017-06" db="EMBL/GenBank/DDBJ databases">
        <authorList>
            <person name="Varghese N."/>
            <person name="Submissions S."/>
        </authorList>
    </citation>
    <scope>NUCLEOTIDE SEQUENCE [LARGE SCALE GENOMIC DNA]</scope>
    <source>
        <strain evidence="4">DSM 11116</strain>
    </source>
</reference>
<dbReference type="EMBL" id="FYEW01000001">
    <property type="protein sequence ID" value="SNC66538.1"/>
    <property type="molecule type" value="Genomic_DNA"/>
</dbReference>
<keyword evidence="4" id="KW-1185">Reference proteome</keyword>
<dbReference type="SUPFAM" id="SSF54909">
    <property type="entry name" value="Dimeric alpha+beta barrel"/>
    <property type="match status" value="1"/>
</dbReference>
<dbReference type="InterPro" id="IPR007138">
    <property type="entry name" value="ABM_dom"/>
</dbReference>
<evidence type="ECO:0000259" key="2">
    <source>
        <dbReference type="PROSITE" id="PS51725"/>
    </source>
</evidence>
<dbReference type="GO" id="GO:0004497">
    <property type="term" value="F:monooxygenase activity"/>
    <property type="evidence" value="ECO:0007669"/>
    <property type="project" value="UniProtKB-KW"/>
</dbReference>
<accession>A0A212TKG7</accession>
<dbReference type="PANTHER" id="PTHR33336:SF3">
    <property type="entry name" value="ABM DOMAIN-CONTAINING PROTEIN"/>
    <property type="match status" value="1"/>
</dbReference>
<dbReference type="AlphaFoldDB" id="A0A212TKG7"/>
<evidence type="ECO:0000313" key="3">
    <source>
        <dbReference type="EMBL" id="SNC66538.1"/>
    </source>
</evidence>
<dbReference type="Proteomes" id="UP000198131">
    <property type="component" value="Unassembled WGS sequence"/>
</dbReference>
<dbReference type="Gene3D" id="3.30.70.100">
    <property type="match status" value="1"/>
</dbReference>
<keyword evidence="3" id="KW-0560">Oxidoreductase</keyword>
<dbReference type="InterPro" id="IPR050744">
    <property type="entry name" value="AI-2_Isomerase_LsrG"/>
</dbReference>
<dbReference type="OrthoDB" id="9812754at2"/>
<feature type="chain" id="PRO_5012307218" evidence="1">
    <location>
        <begin position="30"/>
        <end position="136"/>
    </location>
</feature>
<dbReference type="InterPro" id="IPR011008">
    <property type="entry name" value="Dimeric_a/b-barrel"/>
</dbReference>
<dbReference type="PANTHER" id="PTHR33336">
    <property type="entry name" value="QUINOL MONOOXYGENASE YGIN-RELATED"/>
    <property type="match status" value="1"/>
</dbReference>
<keyword evidence="1" id="KW-0732">Signal</keyword>
<organism evidence="3 4">
    <name type="scientific">Hymenobacter gelipurpurascens</name>
    <dbReference type="NCBI Taxonomy" id="89968"/>
    <lineage>
        <taxon>Bacteria</taxon>
        <taxon>Pseudomonadati</taxon>
        <taxon>Bacteroidota</taxon>
        <taxon>Cytophagia</taxon>
        <taxon>Cytophagales</taxon>
        <taxon>Hymenobacteraceae</taxon>
        <taxon>Hymenobacter</taxon>
    </lineage>
</organism>
<dbReference type="Pfam" id="PF03992">
    <property type="entry name" value="ABM"/>
    <property type="match status" value="1"/>
</dbReference>
<feature type="signal peptide" evidence="1">
    <location>
        <begin position="1"/>
        <end position="29"/>
    </location>
</feature>
<sequence>MKMKALYRCLFLLLPAGLLALAASSPAAALRPPSNQLVRLAKLEIYPAQLVCYKAALKEEIENSLRLEPGVLTLYAVSEKANPCRITILEIYASTAAYQAHLLTPHFLKYKNGTTEMVKSLELVETVPLVPTVKVK</sequence>
<dbReference type="PROSITE" id="PS51725">
    <property type="entry name" value="ABM"/>
    <property type="match status" value="1"/>
</dbReference>
<gene>
    <name evidence="3" type="ORF">SAMN06265337_1644</name>
</gene>
<feature type="domain" description="ABM" evidence="2">
    <location>
        <begin position="37"/>
        <end position="127"/>
    </location>
</feature>
<keyword evidence="3" id="KW-0503">Monooxygenase</keyword>
<protein>
    <submittedName>
        <fullName evidence="3">Quinol monooxygenase YgiN</fullName>
    </submittedName>
</protein>
<evidence type="ECO:0000256" key="1">
    <source>
        <dbReference type="SAM" id="SignalP"/>
    </source>
</evidence>
<evidence type="ECO:0000313" key="4">
    <source>
        <dbReference type="Proteomes" id="UP000198131"/>
    </source>
</evidence>
<name>A0A212TKG7_9BACT</name>
<proteinExistence type="predicted"/>